<dbReference type="PANTHER" id="PTHR11141:SF0">
    <property type="entry name" value="PROTEIN TRANSPORT PROTEIN SEC23"/>
    <property type="match status" value="1"/>
</dbReference>
<protein>
    <recommendedName>
        <fullName evidence="4 16">Protein transport protein SEC23</fullName>
    </recommendedName>
</protein>
<evidence type="ECO:0000259" key="17">
    <source>
        <dbReference type="Pfam" id="PF00626"/>
    </source>
</evidence>
<feature type="domain" description="Sec23/Sec24 helical" evidence="20">
    <location>
        <begin position="497"/>
        <end position="595"/>
    </location>
</feature>
<dbReference type="GO" id="GO:0030127">
    <property type="term" value="C:COPII vesicle coat"/>
    <property type="evidence" value="ECO:0007669"/>
    <property type="project" value="InterPro"/>
</dbReference>
<dbReference type="Gene3D" id="2.60.40.1670">
    <property type="entry name" value="beta-sandwich domain of Sec23/24"/>
    <property type="match status" value="1"/>
</dbReference>
<dbReference type="Pfam" id="PF04810">
    <property type="entry name" value="zf-Sec23_Sec24"/>
    <property type="match status" value="1"/>
</dbReference>
<evidence type="ECO:0000256" key="11">
    <source>
        <dbReference type="ARBA" id="ARBA00022927"/>
    </source>
</evidence>
<dbReference type="SUPFAM" id="SSF81811">
    <property type="entry name" value="Helical domain of Sec23/24"/>
    <property type="match status" value="1"/>
</dbReference>
<evidence type="ECO:0000256" key="6">
    <source>
        <dbReference type="ARBA" id="ARBA00022490"/>
    </source>
</evidence>
<comment type="function">
    <text evidence="15 16">Component of the coat protein complex II (COPII) which promotes the formation of transport vesicles from the endoplasmic reticulum (ER). The coat has two main functions, the physical deformation of the endoplasmic reticulum membrane into vesicles and the selection of cargo molecules.</text>
</comment>
<dbReference type="GO" id="GO:0070971">
    <property type="term" value="C:endoplasmic reticulum exit site"/>
    <property type="evidence" value="ECO:0007669"/>
    <property type="project" value="TreeGrafter"/>
</dbReference>
<keyword evidence="9 16" id="KW-0862">Zinc</keyword>
<dbReference type="InterPro" id="IPR012990">
    <property type="entry name" value="Beta-sandwich_Sec23_24"/>
</dbReference>
<feature type="domain" description="Sec23/Sec24 trunk" evidence="19">
    <location>
        <begin position="121"/>
        <end position="372"/>
    </location>
</feature>
<feature type="domain" description="Gelsolin-like" evidence="17">
    <location>
        <begin position="608"/>
        <end position="697"/>
    </location>
</feature>
<dbReference type="SUPFAM" id="SSF53300">
    <property type="entry name" value="vWA-like"/>
    <property type="match status" value="1"/>
</dbReference>
<dbReference type="GO" id="GO:0005789">
    <property type="term" value="C:endoplasmic reticulum membrane"/>
    <property type="evidence" value="ECO:0007669"/>
    <property type="project" value="UniProtKB-SubCell"/>
</dbReference>
<sequence>MDFEASEDVNGVRLSWNIIPNTSGSSKSTIVPIGALYTPLKQKEDLAIVEHDPIRCNANCKAVLNPFCQIDLRAKIWICPFCLARNALPTQYQNINVDFLPTELKPESSTVEYISLRPVQNPPIFFFVIDLCQDEDNLAALKDTLIISLSVMPPNALVGVITYGTMVQVHDLGYETCPKSYVFRGDKEYPLKTLNEMLSGASPDKSSLSRFFLPLQEVEFQLSNLFENLKKDPWPVASNRRPIRSTGAAVSIAATLLQASFSGFGARIMLFSAGPGTLAPGMVVGPELKEPIRSHNDIDKESAKHYKKSKKFYDGLAERISANGHCVDIFGCCYDQIGMSEMQSLSNVTGGALVLSDAFTTFIFKQSFLRLFDKDEEGYMKMGFNATFEVKTSNELKISGLIGHATSLKTSGPRIADAEIGIGGTSAWKLCSVTPNHTYAVYFESNNTGHGNTGYDAAYTQFITSYQHGSGTYRTRVTTIRSPLSSNGEQGITESFDQEAAAVLMSRIAVFKAEHDDGADVLRWIDRMLIRLCQRFGDYQKDNAESFRLSPQFSLYPQFMFYLRRSQFLQVFNNSPDETAFYRHVLTREDTTNSLIMIQPTLTSFSMQDEPEPVLLDSVSVKPDRILLLDTFFHILIYRGETIAAWYKAGYQENPEYEDFKSFLEDPKAEAAELLVDRFPLPRFIDTEAGGSQARFLFSRLNPSNTYQQQDAFSVGAGSAVVLTDDVSLQTFMAHLQKLAVSGTS</sequence>
<dbReference type="SUPFAM" id="SSF82919">
    <property type="entry name" value="Zn-finger domain of Sec23/24"/>
    <property type="match status" value="1"/>
</dbReference>
<evidence type="ECO:0000256" key="14">
    <source>
        <dbReference type="ARBA" id="ARBA00023329"/>
    </source>
</evidence>
<keyword evidence="10 16" id="KW-0931">ER-Golgi transport</keyword>
<dbReference type="Pfam" id="PF00626">
    <property type="entry name" value="Gelsolin"/>
    <property type="match status" value="1"/>
</dbReference>
<evidence type="ECO:0000313" key="22">
    <source>
        <dbReference type="EMBL" id="GMM34095.1"/>
    </source>
</evidence>
<dbReference type="GO" id="GO:0008270">
    <property type="term" value="F:zinc ion binding"/>
    <property type="evidence" value="ECO:0007669"/>
    <property type="project" value="InterPro"/>
</dbReference>
<comment type="subcellular location">
    <subcellularLocation>
        <location evidence="16">Cytoplasm</location>
    </subcellularLocation>
    <subcellularLocation>
        <location evidence="1 16">Cytoplasmic vesicle</location>
        <location evidence="1 16">COPII-coated vesicle membrane</location>
        <topology evidence="1 16">Peripheral membrane protein</topology>
        <orientation evidence="1 16">Cytoplasmic side</orientation>
    </subcellularLocation>
    <subcellularLocation>
        <location evidence="2 16">Endoplasmic reticulum membrane</location>
        <topology evidence="2 16">Peripheral membrane protein</topology>
        <orientation evidence="2 16">Cytoplasmic side</orientation>
    </subcellularLocation>
    <subcellularLocation>
        <location evidence="16">Golgi apparatus membrane</location>
        <topology evidence="16">Peripheral membrane protein</topology>
        <orientation evidence="16">Cytoplasmic side</orientation>
    </subcellularLocation>
</comment>
<dbReference type="InterPro" id="IPR036465">
    <property type="entry name" value="vWFA_dom_sf"/>
</dbReference>
<dbReference type="CDD" id="cd11287">
    <property type="entry name" value="Sec23_C"/>
    <property type="match status" value="1"/>
</dbReference>
<keyword evidence="23" id="KW-1185">Reference proteome</keyword>
<keyword evidence="14 16" id="KW-0968">Cytoplasmic vesicle</keyword>
<dbReference type="Gene3D" id="3.40.50.410">
    <property type="entry name" value="von Willebrand factor, type A domain"/>
    <property type="match status" value="1"/>
</dbReference>
<keyword evidence="12 16" id="KW-0333">Golgi apparatus</keyword>
<dbReference type="InterPro" id="IPR036174">
    <property type="entry name" value="Znf_Sec23_Sec24_sf"/>
</dbReference>
<dbReference type="Gene3D" id="2.30.30.380">
    <property type="entry name" value="Zn-finger domain of Sec23/24"/>
    <property type="match status" value="1"/>
</dbReference>
<dbReference type="InterPro" id="IPR006895">
    <property type="entry name" value="Znf_Sec23_Sec24"/>
</dbReference>
<dbReference type="SUPFAM" id="SSF82754">
    <property type="entry name" value="C-terminal, gelsolin-like domain of Sec23/24"/>
    <property type="match status" value="1"/>
</dbReference>
<dbReference type="FunFam" id="3.40.20.10:FF:000041">
    <property type="entry name" value="Protein transport protein SEC23"/>
    <property type="match status" value="1"/>
</dbReference>
<organism evidence="22 23">
    <name type="scientific">Saccharomycopsis crataegensis</name>
    <dbReference type="NCBI Taxonomy" id="43959"/>
    <lineage>
        <taxon>Eukaryota</taxon>
        <taxon>Fungi</taxon>
        <taxon>Dikarya</taxon>
        <taxon>Ascomycota</taxon>
        <taxon>Saccharomycotina</taxon>
        <taxon>Saccharomycetes</taxon>
        <taxon>Saccharomycopsidaceae</taxon>
        <taxon>Saccharomycopsis</taxon>
    </lineage>
</organism>
<dbReference type="GeneID" id="90072074"/>
<dbReference type="InterPro" id="IPR037364">
    <property type="entry name" value="Sec23"/>
</dbReference>
<name>A0AAV5QHX8_9ASCO</name>
<evidence type="ECO:0000256" key="9">
    <source>
        <dbReference type="ARBA" id="ARBA00022833"/>
    </source>
</evidence>
<dbReference type="AlphaFoldDB" id="A0AAV5QHX8"/>
<keyword evidence="11 16" id="KW-0653">Protein transport</keyword>
<dbReference type="GO" id="GO:0005096">
    <property type="term" value="F:GTPase activator activity"/>
    <property type="evidence" value="ECO:0007669"/>
    <property type="project" value="TreeGrafter"/>
</dbReference>
<dbReference type="InterPro" id="IPR036175">
    <property type="entry name" value="Sec23/24_helical_dom_sf"/>
</dbReference>
<comment type="similarity">
    <text evidence="3 16">Belongs to the SEC23/SEC24 family. SEC23 subfamily.</text>
</comment>
<reference evidence="22 23" key="1">
    <citation type="journal article" date="2023" name="Elife">
        <title>Identification of key yeast species and microbe-microbe interactions impacting larval growth of Drosophila in the wild.</title>
        <authorList>
            <person name="Mure A."/>
            <person name="Sugiura Y."/>
            <person name="Maeda R."/>
            <person name="Honda K."/>
            <person name="Sakurai N."/>
            <person name="Takahashi Y."/>
            <person name="Watada M."/>
            <person name="Katoh T."/>
            <person name="Gotoh A."/>
            <person name="Gotoh Y."/>
            <person name="Taniguchi I."/>
            <person name="Nakamura K."/>
            <person name="Hayashi T."/>
            <person name="Katayama T."/>
            <person name="Uemura T."/>
            <person name="Hattori Y."/>
        </authorList>
    </citation>
    <scope>NUCLEOTIDE SEQUENCE [LARGE SCALE GENOMIC DNA]</scope>
    <source>
        <strain evidence="22 23">SC-9</strain>
    </source>
</reference>
<evidence type="ECO:0000256" key="2">
    <source>
        <dbReference type="ARBA" id="ARBA00004397"/>
    </source>
</evidence>
<evidence type="ECO:0000259" key="21">
    <source>
        <dbReference type="Pfam" id="PF08033"/>
    </source>
</evidence>
<dbReference type="SUPFAM" id="SSF81995">
    <property type="entry name" value="beta-sandwich domain of Sec23/24"/>
    <property type="match status" value="1"/>
</dbReference>
<evidence type="ECO:0000256" key="4">
    <source>
        <dbReference type="ARBA" id="ARBA00021212"/>
    </source>
</evidence>
<evidence type="ECO:0000259" key="19">
    <source>
        <dbReference type="Pfam" id="PF04811"/>
    </source>
</evidence>
<evidence type="ECO:0000313" key="23">
    <source>
        <dbReference type="Proteomes" id="UP001360560"/>
    </source>
</evidence>
<dbReference type="InterPro" id="IPR007123">
    <property type="entry name" value="Gelsolin-like_dom"/>
</dbReference>
<dbReference type="Pfam" id="PF04811">
    <property type="entry name" value="Sec23_trunk"/>
    <property type="match status" value="1"/>
</dbReference>
<dbReference type="Gene3D" id="1.20.120.730">
    <property type="entry name" value="Sec23/Sec24 helical domain"/>
    <property type="match status" value="1"/>
</dbReference>
<dbReference type="Gene3D" id="3.40.20.10">
    <property type="entry name" value="Severin"/>
    <property type="match status" value="1"/>
</dbReference>
<dbReference type="EMBL" id="BTFZ01000002">
    <property type="protein sequence ID" value="GMM34095.1"/>
    <property type="molecule type" value="Genomic_DNA"/>
</dbReference>
<dbReference type="Pfam" id="PF04815">
    <property type="entry name" value="Sec23_helical"/>
    <property type="match status" value="1"/>
</dbReference>
<dbReference type="InterPro" id="IPR006896">
    <property type="entry name" value="Sec23/24_trunk_dom"/>
</dbReference>
<evidence type="ECO:0000256" key="16">
    <source>
        <dbReference type="RuleBase" id="RU365030"/>
    </source>
</evidence>
<keyword evidence="7 16" id="KW-0479">Metal-binding</keyword>
<evidence type="ECO:0000256" key="5">
    <source>
        <dbReference type="ARBA" id="ARBA00022448"/>
    </source>
</evidence>
<evidence type="ECO:0000259" key="20">
    <source>
        <dbReference type="Pfam" id="PF04815"/>
    </source>
</evidence>
<evidence type="ECO:0000259" key="18">
    <source>
        <dbReference type="Pfam" id="PF04810"/>
    </source>
</evidence>
<accession>A0AAV5QHX8</accession>
<proteinExistence type="inferred from homology"/>
<dbReference type="FunFam" id="1.20.120.730:FF:000001">
    <property type="entry name" value="Protein transport protein SEC23"/>
    <property type="match status" value="1"/>
</dbReference>
<dbReference type="FunFam" id="2.30.30.380:FF:000001">
    <property type="entry name" value="Protein transport protein SEC23"/>
    <property type="match status" value="1"/>
</dbReference>
<dbReference type="InterPro" id="IPR036180">
    <property type="entry name" value="Gelsolin-like_dom_sf"/>
</dbReference>
<evidence type="ECO:0000256" key="10">
    <source>
        <dbReference type="ARBA" id="ARBA00022892"/>
    </source>
</evidence>
<dbReference type="InterPro" id="IPR006900">
    <property type="entry name" value="Sec23/24_helical_dom"/>
</dbReference>
<dbReference type="GO" id="GO:0006886">
    <property type="term" value="P:intracellular protein transport"/>
    <property type="evidence" value="ECO:0007669"/>
    <property type="project" value="InterPro"/>
</dbReference>
<keyword evidence="5 16" id="KW-0813">Transport</keyword>
<evidence type="ECO:0000256" key="7">
    <source>
        <dbReference type="ARBA" id="ARBA00022723"/>
    </source>
</evidence>
<feature type="domain" description="Zinc finger Sec23/Sec24-type" evidence="18">
    <location>
        <begin position="53"/>
        <end position="92"/>
    </location>
</feature>
<dbReference type="GO" id="GO:0090110">
    <property type="term" value="P:COPII-coated vesicle cargo loading"/>
    <property type="evidence" value="ECO:0007669"/>
    <property type="project" value="TreeGrafter"/>
</dbReference>
<evidence type="ECO:0000256" key="15">
    <source>
        <dbReference type="ARBA" id="ARBA00025471"/>
    </source>
</evidence>
<evidence type="ECO:0000256" key="1">
    <source>
        <dbReference type="ARBA" id="ARBA00004299"/>
    </source>
</evidence>
<gene>
    <name evidence="22" type="ORF">DASC09_014200</name>
</gene>
<keyword evidence="13 16" id="KW-0472">Membrane</keyword>
<evidence type="ECO:0000256" key="12">
    <source>
        <dbReference type="ARBA" id="ARBA00023034"/>
    </source>
</evidence>
<dbReference type="InterPro" id="IPR037550">
    <property type="entry name" value="Sec23_C"/>
</dbReference>
<dbReference type="FunFam" id="3.40.50.410:FF:000008">
    <property type="entry name" value="Protein transport protein SEC23"/>
    <property type="match status" value="1"/>
</dbReference>
<dbReference type="InterPro" id="IPR029006">
    <property type="entry name" value="ADF-H/Gelsolin-like_dom_sf"/>
</dbReference>
<comment type="caution">
    <text evidence="22">The sequence shown here is derived from an EMBL/GenBank/DDBJ whole genome shotgun (WGS) entry which is preliminary data.</text>
</comment>
<keyword evidence="8 16" id="KW-0256">Endoplasmic reticulum</keyword>
<evidence type="ECO:0000256" key="8">
    <source>
        <dbReference type="ARBA" id="ARBA00022824"/>
    </source>
</evidence>
<dbReference type="Pfam" id="PF08033">
    <property type="entry name" value="Sec23_BS"/>
    <property type="match status" value="1"/>
</dbReference>
<evidence type="ECO:0000256" key="3">
    <source>
        <dbReference type="ARBA" id="ARBA00009210"/>
    </source>
</evidence>
<keyword evidence="6 16" id="KW-0963">Cytoplasm</keyword>
<dbReference type="PANTHER" id="PTHR11141">
    <property type="entry name" value="PROTEIN TRANSPORT PROTEIN SEC23"/>
    <property type="match status" value="1"/>
</dbReference>
<feature type="domain" description="Sec23/Sec24 beta-sandwich" evidence="21">
    <location>
        <begin position="383"/>
        <end position="484"/>
    </location>
</feature>
<evidence type="ECO:0000256" key="13">
    <source>
        <dbReference type="ARBA" id="ARBA00023136"/>
    </source>
</evidence>
<dbReference type="RefSeq" id="XP_064851095.1">
    <property type="nucleotide sequence ID" value="XM_064995023.1"/>
</dbReference>
<dbReference type="Proteomes" id="UP001360560">
    <property type="component" value="Unassembled WGS sequence"/>
</dbReference>
<dbReference type="GO" id="GO:0000139">
    <property type="term" value="C:Golgi membrane"/>
    <property type="evidence" value="ECO:0007669"/>
    <property type="project" value="UniProtKB-SubCell"/>
</dbReference>